<sequence>MSQLRQWADKLKGKIKLRVALEPIPEDCTEEDVWLLEAYTQGKKDGYSLARYEDTQVA</sequence>
<name>A0A0F9BKR7_9ZZZZ</name>
<proteinExistence type="predicted"/>
<gene>
    <name evidence="1" type="ORF">LCGC14_2715370</name>
</gene>
<comment type="caution">
    <text evidence="1">The sequence shown here is derived from an EMBL/GenBank/DDBJ whole genome shotgun (WGS) entry which is preliminary data.</text>
</comment>
<dbReference type="AlphaFoldDB" id="A0A0F9BKR7"/>
<organism evidence="1">
    <name type="scientific">marine sediment metagenome</name>
    <dbReference type="NCBI Taxonomy" id="412755"/>
    <lineage>
        <taxon>unclassified sequences</taxon>
        <taxon>metagenomes</taxon>
        <taxon>ecological metagenomes</taxon>
    </lineage>
</organism>
<reference evidence="1" key="1">
    <citation type="journal article" date="2015" name="Nature">
        <title>Complex archaea that bridge the gap between prokaryotes and eukaryotes.</title>
        <authorList>
            <person name="Spang A."/>
            <person name="Saw J.H."/>
            <person name="Jorgensen S.L."/>
            <person name="Zaremba-Niedzwiedzka K."/>
            <person name="Martijn J."/>
            <person name="Lind A.E."/>
            <person name="van Eijk R."/>
            <person name="Schleper C."/>
            <person name="Guy L."/>
            <person name="Ettema T.J."/>
        </authorList>
    </citation>
    <scope>NUCLEOTIDE SEQUENCE</scope>
</reference>
<dbReference type="EMBL" id="LAZR01048759">
    <property type="protein sequence ID" value="KKK91199.1"/>
    <property type="molecule type" value="Genomic_DNA"/>
</dbReference>
<evidence type="ECO:0000313" key="1">
    <source>
        <dbReference type="EMBL" id="KKK91199.1"/>
    </source>
</evidence>
<protein>
    <submittedName>
        <fullName evidence="1">Uncharacterized protein</fullName>
    </submittedName>
</protein>
<accession>A0A0F9BKR7</accession>